<dbReference type="SUPFAM" id="SSF51556">
    <property type="entry name" value="Metallo-dependent hydrolases"/>
    <property type="match status" value="1"/>
</dbReference>
<dbReference type="GO" id="GO:0016810">
    <property type="term" value="F:hydrolase activity, acting on carbon-nitrogen (but not peptide) bonds"/>
    <property type="evidence" value="ECO:0007669"/>
    <property type="project" value="InterPro"/>
</dbReference>
<evidence type="ECO:0000313" key="2">
    <source>
        <dbReference type="EMBL" id="KAF6807802.1"/>
    </source>
</evidence>
<comment type="caution">
    <text evidence="2">The sequence shown here is derived from an EMBL/GenBank/DDBJ whole genome shotgun (WGS) entry which is preliminary data.</text>
</comment>
<evidence type="ECO:0000313" key="3">
    <source>
        <dbReference type="Proteomes" id="UP000652219"/>
    </source>
</evidence>
<organism evidence="2 3">
    <name type="scientific">Colletotrichum sojae</name>
    <dbReference type="NCBI Taxonomy" id="2175907"/>
    <lineage>
        <taxon>Eukaryota</taxon>
        <taxon>Fungi</taxon>
        <taxon>Dikarya</taxon>
        <taxon>Ascomycota</taxon>
        <taxon>Pezizomycotina</taxon>
        <taxon>Sordariomycetes</taxon>
        <taxon>Hypocreomycetidae</taxon>
        <taxon>Glomerellales</taxon>
        <taxon>Glomerellaceae</taxon>
        <taxon>Colletotrichum</taxon>
        <taxon>Colletotrichum orchidearum species complex</taxon>
    </lineage>
</organism>
<keyword evidence="3" id="KW-1185">Reference proteome</keyword>
<dbReference type="Proteomes" id="UP000652219">
    <property type="component" value="Unassembled WGS sequence"/>
</dbReference>
<protein>
    <submittedName>
        <fullName evidence="2">Amidohydrolase</fullName>
    </submittedName>
</protein>
<feature type="domain" description="Amidohydrolase-related" evidence="1">
    <location>
        <begin position="71"/>
        <end position="374"/>
    </location>
</feature>
<proteinExistence type="predicted"/>
<sequence length="382" mass="39963">MTRILIQNVRVFDSRVVLEPSNVVITRSAGNIQDPMNDGSAADASGIIVDGQGCTLIPGLIDAYVNIKDATGAIGAFASHGVTTVVDLSSNTQQCQALRVFAAGKTRLPTFLTSGTQAAPARDFYEPQVNDNPDETVVSTAEEASAFVASRAAGPDRADFIKVAVDLHSPTDALLKALVDAAHAYGKLAVARTAGKASYARAMRAGFDIFAHAPLDEPLDVELAREMAAQDKVVVPTLLVMQIRAGGGPGGNQRDGSGPGAMNRGSYNNAVQSVRVLHGAGVTICAGTTANLARGASVPFGESLHEEMRLLAGAGMPLLDVLRSATCVAATALRLSDRGIVRAGLRADLLLIEGNPLEDIGAVRRIRKVWIQGEDIEPEHGR</sequence>
<dbReference type="InterPro" id="IPR051781">
    <property type="entry name" value="Metallo-dep_Hydrolase"/>
</dbReference>
<dbReference type="Gene3D" id="3.30.110.90">
    <property type="entry name" value="Amidohydrolase"/>
    <property type="match status" value="1"/>
</dbReference>
<dbReference type="Gene3D" id="2.30.40.10">
    <property type="entry name" value="Urease, subunit C, domain 1"/>
    <property type="match status" value="1"/>
</dbReference>
<keyword evidence="2" id="KW-0378">Hydrolase</keyword>
<dbReference type="Gene3D" id="3.40.50.10910">
    <property type="entry name" value="Amidohydrolase"/>
    <property type="match status" value="1"/>
</dbReference>
<dbReference type="SUPFAM" id="SSF51338">
    <property type="entry name" value="Composite domain of metallo-dependent hydrolases"/>
    <property type="match status" value="1"/>
</dbReference>
<dbReference type="EMBL" id="WIGN01000129">
    <property type="protein sequence ID" value="KAF6807802.1"/>
    <property type="molecule type" value="Genomic_DNA"/>
</dbReference>
<name>A0A8H6J7H7_9PEZI</name>
<dbReference type="AlphaFoldDB" id="A0A8H6J7H7"/>
<gene>
    <name evidence="2" type="ORF">CSOJ01_07924</name>
</gene>
<dbReference type="InterPro" id="IPR011059">
    <property type="entry name" value="Metal-dep_hydrolase_composite"/>
</dbReference>
<dbReference type="InterPro" id="IPR032466">
    <property type="entry name" value="Metal_Hydrolase"/>
</dbReference>
<dbReference type="PANTHER" id="PTHR43135">
    <property type="entry name" value="ALPHA-D-RIBOSE 1-METHYLPHOSPHONATE 5-TRIPHOSPHATE DIPHOSPHATASE"/>
    <property type="match status" value="1"/>
</dbReference>
<dbReference type="Pfam" id="PF01979">
    <property type="entry name" value="Amidohydro_1"/>
    <property type="match status" value="1"/>
</dbReference>
<evidence type="ECO:0000259" key="1">
    <source>
        <dbReference type="Pfam" id="PF01979"/>
    </source>
</evidence>
<reference evidence="2 3" key="1">
    <citation type="journal article" date="2020" name="Phytopathology">
        <title>Genome Sequence Resources of Colletotrichum truncatum, C. plurivorum, C. musicola, and C. sojae: Four Species Pathogenic to Soybean (Glycine max).</title>
        <authorList>
            <person name="Rogerio F."/>
            <person name="Boufleur T.R."/>
            <person name="Ciampi-Guillardi M."/>
            <person name="Sukno S.A."/>
            <person name="Thon M.R."/>
            <person name="Massola Junior N.S."/>
            <person name="Baroncelli R."/>
        </authorList>
    </citation>
    <scope>NUCLEOTIDE SEQUENCE [LARGE SCALE GENOMIC DNA]</scope>
    <source>
        <strain evidence="2 3">LFN0009</strain>
    </source>
</reference>
<dbReference type="Gene3D" id="1.20.58.520">
    <property type="entry name" value="Amidohydrolase"/>
    <property type="match status" value="1"/>
</dbReference>
<dbReference type="PANTHER" id="PTHR43135:SF3">
    <property type="entry name" value="ALPHA-D-RIBOSE 1-METHYLPHOSPHONATE 5-TRIPHOSPHATE DIPHOSPHATASE"/>
    <property type="match status" value="1"/>
</dbReference>
<accession>A0A8H6J7H7</accession>
<dbReference type="InterPro" id="IPR006680">
    <property type="entry name" value="Amidohydro-rel"/>
</dbReference>